<keyword evidence="8 15" id="KW-0479">Metal-binding</keyword>
<evidence type="ECO:0000256" key="14">
    <source>
        <dbReference type="PIRSR" id="PIRSR601191-1"/>
    </source>
</evidence>
<evidence type="ECO:0000256" key="9">
    <source>
        <dbReference type="ARBA" id="ARBA00022741"/>
    </source>
</evidence>
<dbReference type="InterPro" id="IPR022692">
    <property type="entry name" value="Gemini_AL1_REP_central"/>
</dbReference>
<feature type="binding site" evidence="15">
    <location>
        <position position="91"/>
    </location>
    <ligand>
        <name>a divalent metal cation</name>
        <dbReference type="ChEBI" id="CHEBI:60240"/>
    </ligand>
</feature>
<evidence type="ECO:0000256" key="3">
    <source>
        <dbReference type="ARBA" id="ARBA00022562"/>
    </source>
</evidence>
<feature type="region of interest" description="Disordered" evidence="17">
    <location>
        <begin position="151"/>
        <end position="171"/>
    </location>
</feature>
<dbReference type="Pfam" id="PF00799">
    <property type="entry name" value="Gemini_AL1"/>
    <property type="match status" value="1"/>
</dbReference>
<dbReference type="Gene3D" id="3.40.1310.20">
    <property type="match status" value="1"/>
</dbReference>
<keyword evidence="12" id="KW-0190">Covalent protein-DNA linkage</keyword>
<dbReference type="EMBL" id="MG001960">
    <property type="protein sequence ID" value="AUT11877.1"/>
    <property type="molecule type" value="Genomic_DNA"/>
</dbReference>
<keyword evidence="4" id="KW-0808">Transferase</keyword>
<keyword evidence="10" id="KW-0255">Endonuclease</keyword>
<keyword evidence="9" id="KW-0547">Nucleotide-binding</keyword>
<comment type="subunit">
    <text evidence="16">Homooligomer.</text>
</comment>
<reference evidence="19" key="1">
    <citation type="submission" date="2017-09" db="EMBL/GenBank/DDBJ databases">
        <title>From spatial viral metagenomics to biological and molecular characterization of plant viruses: the case study of geminiviruses.</title>
        <authorList>
            <person name="Claverie S."/>
            <person name="Bernardo P."/>
            <person name="Kraberger S."/>
            <person name="Hartnady P."/>
            <person name="Lefeuvre P."/>
            <person name="Lett J.-M."/>
            <person name="Filloux D."/>
            <person name="Harkins G.W."/>
            <person name="Varsani A."/>
            <person name="Martin D.P."/>
            <person name="Roumagnac P."/>
        </authorList>
    </citation>
    <scope>NUCLEOTIDE SEQUENCE [LARGE SCALE GENOMIC DNA]</scope>
    <source>
        <strain evidence="19">2-90-C1</strain>
    </source>
</reference>
<dbReference type="GO" id="GO:0003677">
    <property type="term" value="F:DNA binding"/>
    <property type="evidence" value="ECO:0007669"/>
    <property type="project" value="UniProtKB-KW"/>
</dbReference>
<evidence type="ECO:0000256" key="11">
    <source>
        <dbReference type="ARBA" id="ARBA00022801"/>
    </source>
</evidence>
<comment type="similarity">
    <text evidence="2 16">Belongs to the geminiviridae Rep protein family.</text>
</comment>
<evidence type="ECO:0000256" key="4">
    <source>
        <dbReference type="ARBA" id="ARBA00022679"/>
    </source>
</evidence>
<evidence type="ECO:0000259" key="18">
    <source>
        <dbReference type="PROSITE" id="PS52020"/>
    </source>
</evidence>
<feature type="domain" description="CRESS-DNA virus Rep endonuclease" evidence="18">
    <location>
        <begin position="43"/>
        <end position="158"/>
    </location>
</feature>
<dbReference type="GO" id="GO:0000166">
    <property type="term" value="F:nucleotide binding"/>
    <property type="evidence" value="ECO:0007669"/>
    <property type="project" value="UniProtKB-KW"/>
</dbReference>
<keyword evidence="20" id="KW-1185">Reference proteome</keyword>
<evidence type="ECO:0000256" key="13">
    <source>
        <dbReference type="ARBA" id="ARBA00023125"/>
    </source>
</evidence>
<dbReference type="GO" id="GO:0016888">
    <property type="term" value="F:DNA endonuclease activity, producing 5'-phosphomonoesters"/>
    <property type="evidence" value="ECO:0007669"/>
    <property type="project" value="InterPro"/>
</dbReference>
<organism evidence="19">
    <name type="scientific">Exomis microphylla associated virus</name>
    <dbReference type="NCBI Taxonomy" id="2093275"/>
    <lineage>
        <taxon>Viruses</taxon>
        <taxon>Monodnaviria</taxon>
        <taxon>Shotokuvirae</taxon>
        <taxon>Cressdnaviricota</taxon>
        <taxon>Repensiviricetes</taxon>
        <taxon>Geplafuvirales</taxon>
        <taxon>Geminiviridae</taxon>
        <taxon>Becurtovirus</taxon>
        <taxon>Becurtovirus exomis</taxon>
        <taxon>Exomis microphylla latent virus</taxon>
    </lineage>
</organism>
<evidence type="ECO:0000256" key="10">
    <source>
        <dbReference type="ARBA" id="ARBA00022759"/>
    </source>
</evidence>
<dbReference type="Pfam" id="PF08283">
    <property type="entry name" value="Gemini_AL1_M"/>
    <property type="match status" value="1"/>
</dbReference>
<dbReference type="KEGG" id="vg:35997077"/>
<protein>
    <recommendedName>
        <fullName evidence="16">Replication-associated protein</fullName>
        <shortName evidence="16">Rep</shortName>
        <ecNumber evidence="16">3.1.21.-</ecNumber>
    </recommendedName>
</protein>
<keyword evidence="5" id="KW-0548">Nucleotidyltransferase</keyword>
<dbReference type="Proteomes" id="UP000240529">
    <property type="component" value="Segment"/>
</dbReference>
<evidence type="ECO:0000313" key="20">
    <source>
        <dbReference type="Proteomes" id="UP000240529"/>
    </source>
</evidence>
<evidence type="ECO:0000256" key="1">
    <source>
        <dbReference type="ARBA" id="ARBA00004147"/>
    </source>
</evidence>
<feature type="active site" description="For DNA cleavage activity" evidence="14">
    <location>
        <position position="144"/>
    </location>
</feature>
<dbReference type="SUPFAM" id="SSF55464">
    <property type="entry name" value="Origin of replication-binding domain, RBD-like"/>
    <property type="match status" value="1"/>
</dbReference>
<keyword evidence="7" id="KW-0540">Nuclease</keyword>
<dbReference type="InterPro" id="IPR049912">
    <property type="entry name" value="CRESS_DNA_REP"/>
</dbReference>
<evidence type="ECO:0000256" key="6">
    <source>
        <dbReference type="ARBA" id="ARBA00022705"/>
    </source>
</evidence>
<dbReference type="GeneID" id="35997077"/>
<dbReference type="OrthoDB" id="9195at10239"/>
<dbReference type="GO" id="GO:0016779">
    <property type="term" value="F:nucleotidyltransferase activity"/>
    <property type="evidence" value="ECO:0007669"/>
    <property type="project" value="UniProtKB-KW"/>
</dbReference>
<comment type="cofactor">
    <cofactor evidence="15">
        <name>Mg(2+)</name>
        <dbReference type="ChEBI" id="CHEBI:18420"/>
    </cofactor>
    <cofactor evidence="15">
        <name>Mn(2+)</name>
        <dbReference type="ChEBI" id="CHEBI:29035"/>
    </cofactor>
    <text evidence="15">Divalent metal cations, possibly Mg(2+) or Mn(2+).</text>
</comment>
<evidence type="ECO:0000256" key="17">
    <source>
        <dbReference type="SAM" id="MobiDB-lite"/>
    </source>
</evidence>
<keyword evidence="6" id="KW-0235">DNA replication</keyword>
<name>A0A2I8B2L4_9GEMI</name>
<dbReference type="GO" id="GO:0046872">
    <property type="term" value="F:metal ion binding"/>
    <property type="evidence" value="ECO:0007669"/>
    <property type="project" value="UniProtKB-KW"/>
</dbReference>
<sequence length="327" mass="38230">MRIFFRPPTQKSNQLFLTYSYSFKMPRVPNRNRPASSYTAYYRFQKKNAFLTYSQIGGDFKDYIFEKLHTLLLPYEILFLAVSLEHHSPTEEHPEGGFHTHCIFQCNKKLQVNGNLFFNILLPNGKELHPRIDGLNAPKRAMDYITKEDTNPRTMGELRSSGRSPNSVGRSNDEWRRILDASNTKDEFLNNVRESCPTDYVLRWPSILSFANYHYREIVPPYTPRWTEFNGLPDIVKQWAEDNIYFVSESTFNYDLCNNCKGSVLTDNDYDIIEHYELWLTEQNLLCNEDINDTILTPRSQTTDQSVQEVCTSADLQEQEKPNGQDL</sequence>
<feature type="binding site" evidence="15">
    <location>
        <position position="148"/>
    </location>
    <ligand>
        <name>a divalent metal cation</name>
        <dbReference type="ChEBI" id="CHEBI:60240"/>
    </ligand>
</feature>
<feature type="compositionally biased region" description="Polar residues" evidence="17">
    <location>
        <begin position="161"/>
        <end position="170"/>
    </location>
</feature>
<proteinExistence type="inferred from homology"/>
<evidence type="ECO:0000256" key="7">
    <source>
        <dbReference type="ARBA" id="ARBA00022722"/>
    </source>
</evidence>
<dbReference type="GO" id="GO:0006260">
    <property type="term" value="P:DNA replication"/>
    <property type="evidence" value="ECO:0007669"/>
    <property type="project" value="UniProtKB-KW"/>
</dbReference>
<evidence type="ECO:0000256" key="5">
    <source>
        <dbReference type="ARBA" id="ARBA00022695"/>
    </source>
</evidence>
<accession>A0A2I8B2L4</accession>
<evidence type="ECO:0000256" key="2">
    <source>
        <dbReference type="ARBA" id="ARBA00006240"/>
    </source>
</evidence>
<keyword evidence="13" id="KW-0238">DNA-binding</keyword>
<dbReference type="GO" id="GO:0005198">
    <property type="term" value="F:structural molecule activity"/>
    <property type="evidence" value="ECO:0007669"/>
    <property type="project" value="InterPro"/>
</dbReference>
<dbReference type="InterPro" id="IPR001191">
    <property type="entry name" value="Gemini_AL1_REP"/>
</dbReference>
<evidence type="ECO:0000256" key="12">
    <source>
        <dbReference type="ARBA" id="ARBA00023124"/>
    </source>
</evidence>
<feature type="binding site" evidence="15">
    <location>
        <position position="101"/>
    </location>
    <ligand>
        <name>a divalent metal cation</name>
        <dbReference type="ChEBI" id="CHEBI:60240"/>
    </ligand>
</feature>
<feature type="binding site" evidence="15">
    <location>
        <position position="99"/>
    </location>
    <ligand>
        <name>a divalent metal cation</name>
        <dbReference type="ChEBI" id="CHEBI:60240"/>
    </ligand>
</feature>
<evidence type="ECO:0000256" key="8">
    <source>
        <dbReference type="ARBA" id="ARBA00022723"/>
    </source>
</evidence>
<dbReference type="PRINTS" id="PR00227">
    <property type="entry name" value="GEMCOATAL1"/>
</dbReference>
<evidence type="ECO:0000313" key="19">
    <source>
        <dbReference type="EMBL" id="AUT11877.1"/>
    </source>
</evidence>
<dbReference type="PROSITE" id="PS52020">
    <property type="entry name" value="CRESS_DNA_REP"/>
    <property type="match status" value="1"/>
</dbReference>
<evidence type="ECO:0000256" key="16">
    <source>
        <dbReference type="RuleBase" id="RU361249"/>
    </source>
</evidence>
<keyword evidence="11 16" id="KW-0378">Hydrolase</keyword>
<evidence type="ECO:0000256" key="15">
    <source>
        <dbReference type="PIRSR" id="PIRSR601191-2"/>
    </source>
</evidence>
<dbReference type="RefSeq" id="YP_009465982.1">
    <property type="nucleotide sequence ID" value="NC_037065.1"/>
</dbReference>
<dbReference type="GO" id="GO:0042025">
    <property type="term" value="C:host cell nucleus"/>
    <property type="evidence" value="ECO:0007669"/>
    <property type="project" value="UniProtKB-SubCell"/>
</dbReference>
<comment type="subcellular location">
    <subcellularLocation>
        <location evidence="1 16">Host nucleus</location>
    </subcellularLocation>
</comment>
<keyword evidence="3 16" id="KW-1048">Host nucleus</keyword>
<dbReference type="EC" id="3.1.21.-" evidence="16"/>